<dbReference type="AlphaFoldDB" id="A0AAV8PTE6"/>
<evidence type="ECO:0000313" key="5">
    <source>
        <dbReference type="Proteomes" id="UP001222027"/>
    </source>
</evidence>
<evidence type="ECO:0008006" key="6">
    <source>
        <dbReference type="Google" id="ProtNLM"/>
    </source>
</evidence>
<dbReference type="InterPro" id="IPR036291">
    <property type="entry name" value="NAD(P)-bd_dom_sf"/>
</dbReference>
<proteinExistence type="inferred from homology"/>
<dbReference type="GO" id="GO:0016853">
    <property type="term" value="F:isomerase activity"/>
    <property type="evidence" value="ECO:0007669"/>
    <property type="project" value="UniProtKB-KW"/>
</dbReference>
<name>A0AAV8PTE6_ENSVE</name>
<evidence type="ECO:0000256" key="3">
    <source>
        <dbReference type="ARBA" id="ARBA00023235"/>
    </source>
</evidence>
<keyword evidence="2" id="KW-0520">NAD</keyword>
<organism evidence="4 5">
    <name type="scientific">Ensete ventricosum</name>
    <name type="common">Abyssinian banana</name>
    <name type="synonym">Musa ensete</name>
    <dbReference type="NCBI Taxonomy" id="4639"/>
    <lineage>
        <taxon>Eukaryota</taxon>
        <taxon>Viridiplantae</taxon>
        <taxon>Streptophyta</taxon>
        <taxon>Embryophyta</taxon>
        <taxon>Tracheophyta</taxon>
        <taxon>Spermatophyta</taxon>
        <taxon>Magnoliopsida</taxon>
        <taxon>Liliopsida</taxon>
        <taxon>Zingiberales</taxon>
        <taxon>Musaceae</taxon>
        <taxon>Ensete</taxon>
    </lineage>
</organism>
<protein>
    <recommendedName>
        <fullName evidence="6">NAD-dependent epimerase/dehydratase domain-containing protein</fullName>
    </recommendedName>
</protein>
<evidence type="ECO:0000256" key="1">
    <source>
        <dbReference type="ARBA" id="ARBA00007637"/>
    </source>
</evidence>
<accession>A0AAV8PTE6</accession>
<comment type="caution">
    <text evidence="4">The sequence shown here is derived from an EMBL/GenBank/DDBJ whole genome shotgun (WGS) entry which is preliminary data.</text>
</comment>
<keyword evidence="3" id="KW-0413">Isomerase</keyword>
<dbReference type="PANTHER" id="PTHR43574">
    <property type="entry name" value="EPIMERASE-RELATED"/>
    <property type="match status" value="1"/>
</dbReference>
<dbReference type="EMBL" id="JAQQAF010000008">
    <property type="protein sequence ID" value="KAJ8465420.1"/>
    <property type="molecule type" value="Genomic_DNA"/>
</dbReference>
<comment type="similarity">
    <text evidence="1">Belongs to the NAD(P)-dependent epimerase/dehydratase family.</text>
</comment>
<dbReference type="Gene3D" id="3.40.50.720">
    <property type="entry name" value="NAD(P)-binding Rossmann-like Domain"/>
    <property type="match status" value="1"/>
</dbReference>
<dbReference type="Proteomes" id="UP001222027">
    <property type="component" value="Unassembled WGS sequence"/>
</dbReference>
<reference evidence="4 5" key="1">
    <citation type="submission" date="2022-12" db="EMBL/GenBank/DDBJ databases">
        <title>Chromosome-scale assembly of the Ensete ventricosum genome.</title>
        <authorList>
            <person name="Dussert Y."/>
            <person name="Stocks J."/>
            <person name="Wendawek A."/>
            <person name="Woldeyes F."/>
            <person name="Nichols R.A."/>
            <person name="Borrell J.S."/>
        </authorList>
    </citation>
    <scope>NUCLEOTIDE SEQUENCE [LARGE SCALE GENOMIC DNA]</scope>
    <source>
        <strain evidence="5">cv. Maze</strain>
        <tissue evidence="4">Seeds</tissue>
    </source>
</reference>
<dbReference type="CDD" id="cd05266">
    <property type="entry name" value="SDR_a4"/>
    <property type="match status" value="1"/>
</dbReference>
<evidence type="ECO:0000256" key="2">
    <source>
        <dbReference type="ARBA" id="ARBA00023027"/>
    </source>
</evidence>
<sequence length="367" mass="39850">MEAFGASCRLPRAGTVAVRSPLERAHRQFSAPVTVAVARSESGGGGNRLFVFGTGFVGRYVSDRFISQGWHVSGTCTSASMKTELEEIGMEAFVFDAVSDQLRSLHALQRATHLLVSIPPIVGIGDPLLCLHGELQAAIGDGNLQWLGYLSSTSVYGDCGGAWVDEDYSPDPKTESAKSRLAAEKGWLDLGHELGVAVNMFRLGGIYGPGRSALDTIIKGQSLSEAQKKRESRLFTARVHVADIYQAIKASMEILSSGRIYNVVDDDPAPRQQVFAFAQSLLEERWAGTVCKLDNNDMNHAGCEKRVSNARLKKELGVRLMFPTYSSVGSSASTSRIDLAPKSVDRRRYLDAPQRARSLRGVIRLGS</sequence>
<evidence type="ECO:0000313" key="4">
    <source>
        <dbReference type="EMBL" id="KAJ8465420.1"/>
    </source>
</evidence>
<keyword evidence="5" id="KW-1185">Reference proteome</keyword>
<dbReference type="SUPFAM" id="SSF51735">
    <property type="entry name" value="NAD(P)-binding Rossmann-fold domains"/>
    <property type="match status" value="1"/>
</dbReference>
<gene>
    <name evidence="4" type="ORF">OPV22_027972</name>
</gene>